<dbReference type="AlphaFoldDB" id="A0A9N8JE43"/>
<sequence>MAQIQKEEEARKKRLAAAAATQAAAAVGVAPVQQSAAGKRYADLASKVASSPAPASPVPGIGGAWTTVGASGKVKTPLPAPTPVANRVASSTVLPTVAAVKKTVPARATAGPSAVNAIDEFKKWAVNELKHDLNKSVTGKSNHKLLSKQTTS</sequence>
<evidence type="ECO:0000313" key="2">
    <source>
        <dbReference type="EMBL" id="CAD0084127.1"/>
    </source>
</evidence>
<protein>
    <submittedName>
        <fullName evidence="2">Uncharacterized protein</fullName>
    </submittedName>
</protein>
<reference evidence="2" key="1">
    <citation type="submission" date="2020-06" db="EMBL/GenBank/DDBJ databases">
        <authorList>
            <person name="Onetto C."/>
        </authorList>
    </citation>
    <scope>NUCLEOTIDE SEQUENCE</scope>
</reference>
<proteinExistence type="predicted"/>
<organism evidence="2 3">
    <name type="scientific">Aureobasidium vineae</name>
    <dbReference type="NCBI Taxonomy" id="2773715"/>
    <lineage>
        <taxon>Eukaryota</taxon>
        <taxon>Fungi</taxon>
        <taxon>Dikarya</taxon>
        <taxon>Ascomycota</taxon>
        <taxon>Pezizomycotina</taxon>
        <taxon>Dothideomycetes</taxon>
        <taxon>Dothideomycetidae</taxon>
        <taxon>Dothideales</taxon>
        <taxon>Saccotheciaceae</taxon>
        <taxon>Aureobasidium</taxon>
    </lineage>
</organism>
<feature type="region of interest" description="Disordered" evidence="1">
    <location>
        <begin position="41"/>
        <end position="63"/>
    </location>
</feature>
<dbReference type="Proteomes" id="UP000716446">
    <property type="component" value="Unassembled WGS sequence"/>
</dbReference>
<name>A0A9N8JE43_9PEZI</name>
<accession>A0A9N8JE43</accession>
<gene>
    <name evidence="2" type="ORF">AWRI4619_LOCUS2694</name>
</gene>
<evidence type="ECO:0000256" key="1">
    <source>
        <dbReference type="SAM" id="MobiDB-lite"/>
    </source>
</evidence>
<evidence type="ECO:0000313" key="3">
    <source>
        <dbReference type="Proteomes" id="UP000716446"/>
    </source>
</evidence>
<dbReference type="EMBL" id="CAIJEN010000003">
    <property type="protein sequence ID" value="CAD0084127.1"/>
    <property type="molecule type" value="Genomic_DNA"/>
</dbReference>
<comment type="caution">
    <text evidence="2">The sequence shown here is derived from an EMBL/GenBank/DDBJ whole genome shotgun (WGS) entry which is preliminary data.</text>
</comment>
<keyword evidence="3" id="KW-1185">Reference proteome</keyword>